<dbReference type="InterPro" id="IPR036052">
    <property type="entry name" value="TrpB-like_PALP_sf"/>
</dbReference>
<dbReference type="Pfam" id="PF00291">
    <property type="entry name" value="PALP"/>
    <property type="match status" value="1"/>
</dbReference>
<dbReference type="GO" id="GO:0003941">
    <property type="term" value="F:L-serine ammonia-lyase activity"/>
    <property type="evidence" value="ECO:0007669"/>
    <property type="project" value="TreeGrafter"/>
</dbReference>
<dbReference type="Proteomes" id="UP000264006">
    <property type="component" value="Chromosome"/>
</dbReference>
<evidence type="ECO:0000259" key="5">
    <source>
        <dbReference type="Pfam" id="PF00291"/>
    </source>
</evidence>
<feature type="region of interest" description="Disordered" evidence="4">
    <location>
        <begin position="1"/>
        <end position="27"/>
    </location>
</feature>
<name>A0A346Y170_9ACTN</name>
<evidence type="ECO:0000313" key="7">
    <source>
        <dbReference type="Proteomes" id="UP000264006"/>
    </source>
</evidence>
<keyword evidence="2" id="KW-0663">Pyridoxal phosphate</keyword>
<feature type="domain" description="Tryptophan synthase beta chain-like PALP" evidence="5">
    <location>
        <begin position="83"/>
        <end position="379"/>
    </location>
</feature>
<dbReference type="SUPFAM" id="SSF53686">
    <property type="entry name" value="Tryptophan synthase beta subunit-like PLP-dependent enzymes"/>
    <property type="match status" value="1"/>
</dbReference>
<dbReference type="EMBL" id="CP031165">
    <property type="protein sequence ID" value="AXV08217.1"/>
    <property type="molecule type" value="Genomic_DNA"/>
</dbReference>
<evidence type="ECO:0000256" key="4">
    <source>
        <dbReference type="SAM" id="MobiDB-lite"/>
    </source>
</evidence>
<evidence type="ECO:0000256" key="1">
    <source>
        <dbReference type="ARBA" id="ARBA00001933"/>
    </source>
</evidence>
<feature type="compositionally biased region" description="Polar residues" evidence="4">
    <location>
        <begin position="1"/>
        <end position="14"/>
    </location>
</feature>
<dbReference type="RefSeq" id="WP_216826117.1">
    <property type="nucleotide sequence ID" value="NZ_CP031165.1"/>
</dbReference>
<dbReference type="KEGG" id="euz:DVS28_a3544"/>
<protein>
    <submittedName>
        <fullName evidence="6">Threonine synthase</fullName>
    </submittedName>
</protein>
<dbReference type="PANTHER" id="PTHR48078:SF6">
    <property type="entry name" value="L-THREONINE DEHYDRATASE CATABOLIC TDCB"/>
    <property type="match status" value="1"/>
</dbReference>
<dbReference type="InterPro" id="IPR050147">
    <property type="entry name" value="Ser/Thr_Dehydratase"/>
</dbReference>
<gene>
    <name evidence="6" type="ORF">DVS28_a3544</name>
</gene>
<dbReference type="GO" id="GO:0009097">
    <property type="term" value="P:isoleucine biosynthetic process"/>
    <property type="evidence" value="ECO:0007669"/>
    <property type="project" value="TreeGrafter"/>
</dbReference>
<dbReference type="GO" id="GO:0004794">
    <property type="term" value="F:threonine deaminase activity"/>
    <property type="evidence" value="ECO:0007669"/>
    <property type="project" value="TreeGrafter"/>
</dbReference>
<dbReference type="InterPro" id="IPR001926">
    <property type="entry name" value="TrpB-like_PALP"/>
</dbReference>
<keyword evidence="7" id="KW-1185">Reference proteome</keyword>
<dbReference type="AlphaFoldDB" id="A0A346Y170"/>
<accession>A0A346Y170</accession>
<dbReference type="GO" id="GO:0006567">
    <property type="term" value="P:L-threonine catabolic process"/>
    <property type="evidence" value="ECO:0007669"/>
    <property type="project" value="TreeGrafter"/>
</dbReference>
<dbReference type="PANTHER" id="PTHR48078">
    <property type="entry name" value="THREONINE DEHYDRATASE, MITOCHONDRIAL-RELATED"/>
    <property type="match status" value="1"/>
</dbReference>
<evidence type="ECO:0000256" key="3">
    <source>
        <dbReference type="ARBA" id="ARBA00023239"/>
    </source>
</evidence>
<dbReference type="GO" id="GO:0006565">
    <property type="term" value="P:L-serine catabolic process"/>
    <property type="evidence" value="ECO:0007669"/>
    <property type="project" value="TreeGrafter"/>
</dbReference>
<evidence type="ECO:0000313" key="6">
    <source>
        <dbReference type="EMBL" id="AXV08217.1"/>
    </source>
</evidence>
<sequence>MPMTKSHATGQRSLKSPELQFPLLPPLTKGCPTTSTATVSYPLEVTYDLSSVRGRFPTGEGGHAPMTAWTDLLPPVAEALAADVGGTPLIDGGQALDATIEVWLKDESRNPTWSHKDRLNVCTVSAGSLVDAPGIVVASSGNHGASAAAMAARLGLPCVVVMSSGSPPAVAAFVEAYGATTLCVHRDARWQLLNDLVDRLGFHPVSNMTPTHTGHPFGPEGYKTIAFEVVEQLGGRVPAEVYVPTGYAELLYGVWKGFKELEAVGVTDTTPRMMACEVAVRGPLARSIREGLPATTVEGRPTDAYSMATTTSGYRGVLAVTESGGEVVLVDDEQMYAAQARLAGLGLWQELSGASALAGLTVTADRGHRPDGPVVCICTSSGFKDKTLPVNGTRHEIDASWPAVRRTLKSSGIAA</sequence>
<proteinExistence type="predicted"/>
<comment type="cofactor">
    <cofactor evidence="1">
        <name>pyridoxal 5'-phosphate</name>
        <dbReference type="ChEBI" id="CHEBI:597326"/>
    </cofactor>
</comment>
<reference evidence="6 7" key="1">
    <citation type="submission" date="2018-09" db="EMBL/GenBank/DDBJ databases">
        <title>Complete genome sequence of Euzebya sp. DY32-46 isolated from seawater of Pacific Ocean.</title>
        <authorList>
            <person name="Xu L."/>
            <person name="Wu Y.-H."/>
            <person name="Xu X.-W."/>
        </authorList>
    </citation>
    <scope>NUCLEOTIDE SEQUENCE [LARGE SCALE GENOMIC DNA]</scope>
    <source>
        <strain evidence="6 7">DY32-46</strain>
    </source>
</reference>
<dbReference type="Gene3D" id="3.40.50.1100">
    <property type="match status" value="2"/>
</dbReference>
<keyword evidence="3" id="KW-0456">Lyase</keyword>
<organism evidence="6 7">
    <name type="scientific">Euzebya pacifica</name>
    <dbReference type="NCBI Taxonomy" id="1608957"/>
    <lineage>
        <taxon>Bacteria</taxon>
        <taxon>Bacillati</taxon>
        <taxon>Actinomycetota</taxon>
        <taxon>Nitriliruptoria</taxon>
        <taxon>Euzebyales</taxon>
    </lineage>
</organism>
<evidence type="ECO:0000256" key="2">
    <source>
        <dbReference type="ARBA" id="ARBA00022898"/>
    </source>
</evidence>